<dbReference type="SMART" id="SM00448">
    <property type="entry name" value="REC"/>
    <property type="match status" value="1"/>
</dbReference>
<dbReference type="SMART" id="SM00421">
    <property type="entry name" value="HTH_LUXR"/>
    <property type="match status" value="1"/>
</dbReference>
<evidence type="ECO:0000313" key="8">
    <source>
        <dbReference type="EMBL" id="RRQ04251.1"/>
    </source>
</evidence>
<dbReference type="GO" id="GO:0003677">
    <property type="term" value="F:DNA binding"/>
    <property type="evidence" value="ECO:0007669"/>
    <property type="project" value="UniProtKB-KW"/>
</dbReference>
<dbReference type="Proteomes" id="UP000276526">
    <property type="component" value="Unassembled WGS sequence"/>
</dbReference>
<dbReference type="InterPro" id="IPR016032">
    <property type="entry name" value="Sig_transdc_resp-reg_C-effctor"/>
</dbReference>
<keyword evidence="1" id="KW-0805">Transcription regulation</keyword>
<name>A0A3R8R182_9CORY</name>
<dbReference type="InterPro" id="IPR039420">
    <property type="entry name" value="WalR-like"/>
</dbReference>
<organism evidence="7 9">
    <name type="scientific">Corynebacterium bovis</name>
    <dbReference type="NCBI Taxonomy" id="36808"/>
    <lineage>
        <taxon>Bacteria</taxon>
        <taxon>Bacillati</taxon>
        <taxon>Actinomycetota</taxon>
        <taxon>Actinomycetes</taxon>
        <taxon>Mycobacteriales</taxon>
        <taxon>Corynebacteriaceae</taxon>
        <taxon>Corynebacterium</taxon>
    </lineage>
</organism>
<evidence type="ECO:0000313" key="9">
    <source>
        <dbReference type="Proteomes" id="UP000276526"/>
    </source>
</evidence>
<gene>
    <name evidence="8" type="ORF">CXF42_04955</name>
    <name evidence="7" type="ORF">CXF48_08800</name>
</gene>
<dbReference type="PANTHER" id="PTHR43214">
    <property type="entry name" value="TWO-COMPONENT RESPONSE REGULATOR"/>
    <property type="match status" value="1"/>
</dbReference>
<dbReference type="RefSeq" id="WP_125172854.1">
    <property type="nucleotide sequence ID" value="NZ_JAPJOD010000028.1"/>
</dbReference>
<evidence type="ECO:0000259" key="5">
    <source>
        <dbReference type="PROSITE" id="PS50043"/>
    </source>
</evidence>
<evidence type="ECO:0000256" key="2">
    <source>
        <dbReference type="ARBA" id="ARBA00023125"/>
    </source>
</evidence>
<reference evidence="9 10" key="1">
    <citation type="submission" date="2018-01" db="EMBL/GenBank/DDBJ databases">
        <title>Twenty Corynebacterium bovis Genomes.</title>
        <authorList>
            <person name="Gulvik C.A."/>
        </authorList>
    </citation>
    <scope>NUCLEOTIDE SEQUENCE [LARGE SCALE GENOMIC DNA]</scope>
    <source>
        <strain evidence="8 10">16-2004</strain>
        <strain evidence="7 9">F6900</strain>
    </source>
</reference>
<dbReference type="Proteomes" id="UP000278422">
    <property type="component" value="Unassembled WGS sequence"/>
</dbReference>
<dbReference type="SUPFAM" id="SSF52172">
    <property type="entry name" value="CheY-like"/>
    <property type="match status" value="1"/>
</dbReference>
<keyword evidence="2 7" id="KW-0238">DNA-binding</keyword>
<dbReference type="PROSITE" id="PS50043">
    <property type="entry name" value="HTH_LUXR_2"/>
    <property type="match status" value="1"/>
</dbReference>
<protein>
    <submittedName>
        <fullName evidence="7">DNA-binding response regulator</fullName>
    </submittedName>
</protein>
<dbReference type="InterPro" id="IPR011006">
    <property type="entry name" value="CheY-like_superfamily"/>
</dbReference>
<dbReference type="Pfam" id="PF00196">
    <property type="entry name" value="GerE"/>
    <property type="match status" value="1"/>
</dbReference>
<dbReference type="PROSITE" id="PS50110">
    <property type="entry name" value="RESPONSE_REGULATORY"/>
    <property type="match status" value="1"/>
</dbReference>
<proteinExistence type="predicted"/>
<evidence type="ECO:0000259" key="6">
    <source>
        <dbReference type="PROSITE" id="PS50110"/>
    </source>
</evidence>
<dbReference type="GO" id="GO:0000160">
    <property type="term" value="P:phosphorelay signal transduction system"/>
    <property type="evidence" value="ECO:0007669"/>
    <property type="project" value="InterPro"/>
</dbReference>
<feature type="domain" description="Response regulatory" evidence="6">
    <location>
        <begin position="2"/>
        <end position="124"/>
    </location>
</feature>
<dbReference type="Pfam" id="PF00072">
    <property type="entry name" value="Response_reg"/>
    <property type="match status" value="1"/>
</dbReference>
<keyword evidence="3" id="KW-0804">Transcription</keyword>
<dbReference type="InterPro" id="IPR001789">
    <property type="entry name" value="Sig_transdc_resp-reg_receiver"/>
</dbReference>
<accession>A0A3R8R182</accession>
<dbReference type="EMBL" id="PQNK01000015">
    <property type="protein sequence ID" value="RRO85917.1"/>
    <property type="molecule type" value="Genomic_DNA"/>
</dbReference>
<dbReference type="Gene3D" id="3.40.50.2300">
    <property type="match status" value="1"/>
</dbReference>
<evidence type="ECO:0000256" key="1">
    <source>
        <dbReference type="ARBA" id="ARBA00023015"/>
    </source>
</evidence>
<keyword evidence="4" id="KW-0597">Phosphoprotein</keyword>
<dbReference type="AlphaFoldDB" id="A0A3R8R182"/>
<sequence>MRILLAEDSALLRAGLAELLRAAGHDVHDVADADALERECDTVDPDLVVTDVRMPPGMGEDGLVAVHRLREARARAGRAPLPVVVLSQYVAAAYLDVLMEHGGFGYLLKERVGDVTEFLRAVRDVADGGTVVDPEVVRVLLRSRTTGVGALTDREREVLELMARGLGNPEIERHLHLSAGAVSKHVANIFMKLGFTPEDGNRRVRAVLEWLRHRPL</sequence>
<dbReference type="PRINTS" id="PR00038">
    <property type="entry name" value="HTHLUXR"/>
</dbReference>
<dbReference type="GO" id="GO:0006355">
    <property type="term" value="P:regulation of DNA-templated transcription"/>
    <property type="evidence" value="ECO:0007669"/>
    <property type="project" value="InterPro"/>
</dbReference>
<dbReference type="SUPFAM" id="SSF46894">
    <property type="entry name" value="C-terminal effector domain of the bipartite response regulators"/>
    <property type="match status" value="1"/>
</dbReference>
<evidence type="ECO:0000256" key="4">
    <source>
        <dbReference type="PROSITE-ProRule" id="PRU00169"/>
    </source>
</evidence>
<comment type="caution">
    <text evidence="7">The sequence shown here is derived from an EMBL/GenBank/DDBJ whole genome shotgun (WGS) entry which is preliminary data.</text>
</comment>
<evidence type="ECO:0000313" key="10">
    <source>
        <dbReference type="Proteomes" id="UP000278422"/>
    </source>
</evidence>
<dbReference type="CDD" id="cd06170">
    <property type="entry name" value="LuxR_C_like"/>
    <property type="match status" value="1"/>
</dbReference>
<feature type="modified residue" description="4-aspartylphosphate" evidence="4">
    <location>
        <position position="51"/>
    </location>
</feature>
<dbReference type="PANTHER" id="PTHR43214:SF24">
    <property type="entry name" value="TRANSCRIPTIONAL REGULATORY PROTEIN NARL-RELATED"/>
    <property type="match status" value="1"/>
</dbReference>
<dbReference type="InterPro" id="IPR000792">
    <property type="entry name" value="Tscrpt_reg_LuxR_C"/>
</dbReference>
<evidence type="ECO:0000313" key="7">
    <source>
        <dbReference type="EMBL" id="RRO85917.1"/>
    </source>
</evidence>
<feature type="domain" description="HTH luxR-type" evidence="5">
    <location>
        <begin position="144"/>
        <end position="214"/>
    </location>
</feature>
<dbReference type="EMBL" id="PQNQ01000010">
    <property type="protein sequence ID" value="RRQ04251.1"/>
    <property type="molecule type" value="Genomic_DNA"/>
</dbReference>
<keyword evidence="10" id="KW-1185">Reference proteome</keyword>
<evidence type="ECO:0000256" key="3">
    <source>
        <dbReference type="ARBA" id="ARBA00023163"/>
    </source>
</evidence>